<comment type="similarity">
    <text evidence="1 3">Belongs to the TPP enzyme family.</text>
</comment>
<dbReference type="GO" id="GO:0000287">
    <property type="term" value="F:magnesium ion binding"/>
    <property type="evidence" value="ECO:0007669"/>
    <property type="project" value="InterPro"/>
</dbReference>
<dbReference type="CDD" id="cd07039">
    <property type="entry name" value="TPP_PYR_POX"/>
    <property type="match status" value="1"/>
</dbReference>
<dbReference type="SUPFAM" id="SSF52467">
    <property type="entry name" value="DHS-like NAD/FAD-binding domain"/>
    <property type="match status" value="1"/>
</dbReference>
<dbReference type="InterPro" id="IPR047211">
    <property type="entry name" value="POXB-like"/>
</dbReference>
<evidence type="ECO:0000256" key="1">
    <source>
        <dbReference type="ARBA" id="ARBA00007812"/>
    </source>
</evidence>
<dbReference type="InterPro" id="IPR029035">
    <property type="entry name" value="DHS-like_NAD/FAD-binding_dom"/>
</dbReference>
<evidence type="ECO:0000256" key="3">
    <source>
        <dbReference type="RuleBase" id="RU362132"/>
    </source>
</evidence>
<dbReference type="EMBL" id="CP022315">
    <property type="protein sequence ID" value="ASK63639.1"/>
    <property type="molecule type" value="Genomic_DNA"/>
</dbReference>
<dbReference type="Gene3D" id="3.40.50.1220">
    <property type="entry name" value="TPP-binding domain"/>
    <property type="match status" value="1"/>
</dbReference>
<dbReference type="InterPro" id="IPR047212">
    <property type="entry name" value="TPP_POXB-like"/>
</dbReference>
<dbReference type="KEGG" id="vil:CFK37_16485"/>
<dbReference type="EC" id="1.2.3.3" evidence="7"/>
<dbReference type="PANTHER" id="PTHR42981">
    <property type="entry name" value="PYRUVATE DEHYDROGENASE [UBIQUINONE]"/>
    <property type="match status" value="1"/>
</dbReference>
<dbReference type="GO" id="GO:0030976">
    <property type="term" value="F:thiamine pyrophosphate binding"/>
    <property type="evidence" value="ECO:0007669"/>
    <property type="project" value="InterPro"/>
</dbReference>
<dbReference type="OrthoDB" id="4494979at2"/>
<accession>A0A220U687</accession>
<dbReference type="InterPro" id="IPR047210">
    <property type="entry name" value="TPP_PYR_POXB-like"/>
</dbReference>
<keyword evidence="7" id="KW-0670">Pyruvate</keyword>
<keyword evidence="2 3" id="KW-0786">Thiamine pyrophosphate</keyword>
<dbReference type="InterPro" id="IPR011766">
    <property type="entry name" value="TPP_enzyme_TPP-bd"/>
</dbReference>
<evidence type="ECO:0000259" key="4">
    <source>
        <dbReference type="Pfam" id="PF00205"/>
    </source>
</evidence>
<organism evidence="7 8">
    <name type="scientific">Virgibacillus phasianinus</name>
    <dbReference type="NCBI Taxonomy" id="2017483"/>
    <lineage>
        <taxon>Bacteria</taxon>
        <taxon>Bacillati</taxon>
        <taxon>Bacillota</taxon>
        <taxon>Bacilli</taxon>
        <taxon>Bacillales</taxon>
        <taxon>Bacillaceae</taxon>
        <taxon>Virgibacillus</taxon>
    </lineage>
</organism>
<keyword evidence="7" id="KW-0560">Oxidoreductase</keyword>
<dbReference type="SUPFAM" id="SSF52518">
    <property type="entry name" value="Thiamin diphosphate-binding fold (THDP-binding)"/>
    <property type="match status" value="2"/>
</dbReference>
<evidence type="ECO:0000313" key="7">
    <source>
        <dbReference type="EMBL" id="ASK63639.1"/>
    </source>
</evidence>
<sequence>MFEKRAGEILIDQLIEWGVDHIYGMPGNSINEFIDDLRKREDDIDFLQIRHEEVGALAASSYAKLTGKLGVCLSIAGPGATHLMNGLYDAKKDKVPVLAIVGQVPSTAVGTDAHQEINLERMFDGVGVFNRRVESAYQLPDMLNMAIREAYVQKGVSVLIVPDDLFAKKLKNDKRKTSETRVYPTITPDQETVERTVSMINNAKKPVILAGKGARDSREELVDFAEKIKAPIVLSLLGKGTIPDYHELNLGQHGQIGTKPAFEAVMNTDMLILIGTTFPYRDYLPDDVNAVQIEIKQDDLGKIYPIKEGLCGDAKHILPRLTSLVSEAKSDEHLKSYQEKMKRWHIHMQEMKKETTNPIHGPQVMYALEKNVEKDAVISCDVGNVTVWTTRFFPFTNQKFVISGALASMGSGIPGAIAAQRAYPDKQVVGICGDGGFTMVMHDFITAVKYDMPVKIVVLNNSMIGMIKYEQQTKGNLNYETDLGAVNFAKFAESCGGEGYRIEKYEEMETTMKQAFLSKKPAVIDVVIEDMAPLPGQITYDQAVSYGEYLMKEFFTNGKVEFPDLERTARRLL</sequence>
<dbReference type="GO" id="GO:0047112">
    <property type="term" value="F:pyruvate oxidase activity"/>
    <property type="evidence" value="ECO:0007669"/>
    <property type="project" value="UniProtKB-EC"/>
</dbReference>
<dbReference type="Gene3D" id="3.40.50.970">
    <property type="match status" value="2"/>
</dbReference>
<dbReference type="NCBIfam" id="NF006377">
    <property type="entry name" value="PRK08611.1"/>
    <property type="match status" value="1"/>
</dbReference>
<dbReference type="Pfam" id="PF02776">
    <property type="entry name" value="TPP_enzyme_N"/>
    <property type="match status" value="1"/>
</dbReference>
<dbReference type="Pfam" id="PF00205">
    <property type="entry name" value="TPP_enzyme_M"/>
    <property type="match status" value="1"/>
</dbReference>
<evidence type="ECO:0000259" key="5">
    <source>
        <dbReference type="Pfam" id="PF02775"/>
    </source>
</evidence>
<dbReference type="InterPro" id="IPR000399">
    <property type="entry name" value="TPP-bd_CS"/>
</dbReference>
<dbReference type="PROSITE" id="PS00187">
    <property type="entry name" value="TPP_ENZYMES"/>
    <property type="match status" value="1"/>
</dbReference>
<evidence type="ECO:0000259" key="6">
    <source>
        <dbReference type="Pfam" id="PF02776"/>
    </source>
</evidence>
<protein>
    <submittedName>
        <fullName evidence="7">Pyruvate oxidase</fullName>
        <ecNumber evidence="7">1.2.3.3</ecNumber>
    </submittedName>
</protein>
<dbReference type="Pfam" id="PF02775">
    <property type="entry name" value="TPP_enzyme_C"/>
    <property type="match status" value="1"/>
</dbReference>
<dbReference type="InterPro" id="IPR029061">
    <property type="entry name" value="THDP-binding"/>
</dbReference>
<dbReference type="InterPro" id="IPR012001">
    <property type="entry name" value="Thiamin_PyroP_enz_TPP-bd_dom"/>
</dbReference>
<gene>
    <name evidence="7" type="ORF">CFK37_16485</name>
</gene>
<dbReference type="Proteomes" id="UP000198312">
    <property type="component" value="Chromosome"/>
</dbReference>
<feature type="domain" description="Thiamine pyrophosphate enzyme central" evidence="4">
    <location>
        <begin position="193"/>
        <end position="321"/>
    </location>
</feature>
<dbReference type="PANTHER" id="PTHR42981:SF2">
    <property type="entry name" value="PYRUVATE DEHYDROGENASE [UBIQUINONE]"/>
    <property type="match status" value="1"/>
</dbReference>
<evidence type="ECO:0000313" key="8">
    <source>
        <dbReference type="Proteomes" id="UP000198312"/>
    </source>
</evidence>
<name>A0A220U687_9BACI</name>
<keyword evidence="8" id="KW-1185">Reference proteome</keyword>
<feature type="domain" description="Thiamine pyrophosphate enzyme TPP-binding" evidence="5">
    <location>
        <begin position="381"/>
        <end position="526"/>
    </location>
</feature>
<dbReference type="AlphaFoldDB" id="A0A220U687"/>
<dbReference type="RefSeq" id="WP_089062898.1">
    <property type="nucleotide sequence ID" value="NZ_CP022315.1"/>
</dbReference>
<proteinExistence type="inferred from homology"/>
<feature type="domain" description="Thiamine pyrophosphate enzyme N-terminal TPP-binding" evidence="6">
    <location>
        <begin position="5"/>
        <end position="119"/>
    </location>
</feature>
<evidence type="ECO:0000256" key="2">
    <source>
        <dbReference type="ARBA" id="ARBA00023052"/>
    </source>
</evidence>
<dbReference type="CDD" id="cd02014">
    <property type="entry name" value="TPP_POX"/>
    <property type="match status" value="1"/>
</dbReference>
<reference evidence="7 8" key="1">
    <citation type="submission" date="2017-07" db="EMBL/GenBank/DDBJ databases">
        <title>Virgibacillus sp. LM2416.</title>
        <authorList>
            <person name="Tak E.J."/>
            <person name="Bae J.-W."/>
        </authorList>
    </citation>
    <scope>NUCLEOTIDE SEQUENCE [LARGE SCALE GENOMIC DNA]</scope>
    <source>
        <strain evidence="7 8">LM2416</strain>
    </source>
</reference>
<dbReference type="InterPro" id="IPR012000">
    <property type="entry name" value="Thiamin_PyroP_enz_cen_dom"/>
</dbReference>